<evidence type="ECO:0000256" key="3">
    <source>
        <dbReference type="ARBA" id="ARBA00005784"/>
    </source>
</evidence>
<dbReference type="PANTHER" id="PTHR21562">
    <property type="entry name" value="NOTUM-RELATED"/>
    <property type="match status" value="1"/>
</dbReference>
<evidence type="ECO:0000256" key="1">
    <source>
        <dbReference type="ARBA" id="ARBA00003534"/>
    </source>
</evidence>
<accession>A0ABR0XHE8</accession>
<comment type="caution">
    <text evidence="7">The sequence shown here is derived from an EMBL/GenBank/DDBJ whole genome shotgun (WGS) entry which is preliminary data.</text>
</comment>
<evidence type="ECO:0000256" key="6">
    <source>
        <dbReference type="RuleBase" id="RU363114"/>
    </source>
</evidence>
<dbReference type="EMBL" id="JABTTQ020000004">
    <property type="protein sequence ID" value="KAK6158586.1"/>
    <property type="molecule type" value="Genomic_DNA"/>
</dbReference>
<keyword evidence="5 6" id="KW-0961">Cell wall biogenesis/degradation</keyword>
<dbReference type="SUPFAM" id="SSF53474">
    <property type="entry name" value="alpha/beta-Hydrolases"/>
    <property type="match status" value="1"/>
</dbReference>
<dbReference type="InterPro" id="IPR004963">
    <property type="entry name" value="PAE/NOTUM"/>
</dbReference>
<dbReference type="Proteomes" id="UP001318860">
    <property type="component" value="Unassembled WGS sequence"/>
</dbReference>
<evidence type="ECO:0000256" key="2">
    <source>
        <dbReference type="ARBA" id="ARBA00004191"/>
    </source>
</evidence>
<evidence type="ECO:0000256" key="5">
    <source>
        <dbReference type="ARBA" id="ARBA00023316"/>
    </source>
</evidence>
<keyword evidence="6" id="KW-0732">Signal</keyword>
<keyword evidence="6" id="KW-0964">Secreted</keyword>
<comment type="similarity">
    <text evidence="3 6">Belongs to the pectinacetylesterase family.</text>
</comment>
<keyword evidence="6" id="KW-0378">Hydrolase</keyword>
<gene>
    <name evidence="7" type="ORF">DH2020_005900</name>
</gene>
<evidence type="ECO:0000313" key="7">
    <source>
        <dbReference type="EMBL" id="KAK6158586.1"/>
    </source>
</evidence>
<dbReference type="PANTHER" id="PTHR21562:SF65">
    <property type="entry name" value="PECTIN ACETYLESTERASE"/>
    <property type="match status" value="1"/>
</dbReference>
<evidence type="ECO:0000313" key="8">
    <source>
        <dbReference type="Proteomes" id="UP001318860"/>
    </source>
</evidence>
<feature type="chain" id="PRO_5044970460" description="Pectin acetylesterase" evidence="6">
    <location>
        <begin position="27"/>
        <end position="396"/>
    </location>
</feature>
<protein>
    <recommendedName>
        <fullName evidence="6">Pectin acetylesterase</fullName>
        <ecNumber evidence="6">3.1.1.-</ecNumber>
    </recommendedName>
</protein>
<dbReference type="EC" id="3.1.1.-" evidence="6"/>
<proteinExistence type="inferred from homology"/>
<organism evidence="7 8">
    <name type="scientific">Rehmannia glutinosa</name>
    <name type="common">Chinese foxglove</name>
    <dbReference type="NCBI Taxonomy" id="99300"/>
    <lineage>
        <taxon>Eukaryota</taxon>
        <taxon>Viridiplantae</taxon>
        <taxon>Streptophyta</taxon>
        <taxon>Embryophyta</taxon>
        <taxon>Tracheophyta</taxon>
        <taxon>Spermatophyta</taxon>
        <taxon>Magnoliopsida</taxon>
        <taxon>eudicotyledons</taxon>
        <taxon>Gunneridae</taxon>
        <taxon>Pentapetalae</taxon>
        <taxon>asterids</taxon>
        <taxon>lamiids</taxon>
        <taxon>Lamiales</taxon>
        <taxon>Orobanchaceae</taxon>
        <taxon>Rehmannieae</taxon>
        <taxon>Rehmannia</taxon>
    </lineage>
</organism>
<evidence type="ECO:0000256" key="4">
    <source>
        <dbReference type="ARBA" id="ARBA00022512"/>
    </source>
</evidence>
<name>A0ABR0XHE8_REHGL</name>
<keyword evidence="8" id="KW-1185">Reference proteome</keyword>
<sequence length="396" mass="43723">MAKNIQTMADHWLIKLFLGSLVLVNSQVNGASFVNITLSESAVSKGAVCLDGSPPAYAFDKGFGSGANNWLVFLEGGGWCDTTDDCLIKVKKSPSTSSTKNAPAASFGGILSPEQTINPDFYNWNRVYIRYCDGSSFIGDVEAVDSETNLHYRGSRIFSAVIDELLEKGLKNAQNAILVGNSAGGLATMLHCDRFRALIPNAKRVKCISDSGFFIHGKDLPNASGREQYFARTMALHGVAEFLPTSCTSRMDPSLCFFPEYLVGDIQTPLFLLNSAFDRYQISVTLKPYPADKPGWESCTNHTETCTPGQLQIIKEFRNTFLGTLKEIGDRPSTGLFINSCYIHDYLFSNPRWNSDGSPRLDNKTIAQAIGDWYFERSIVKLIDTQPDRPLDCHLL</sequence>
<dbReference type="Pfam" id="PF03283">
    <property type="entry name" value="PAE"/>
    <property type="match status" value="1"/>
</dbReference>
<dbReference type="InterPro" id="IPR029058">
    <property type="entry name" value="AB_hydrolase_fold"/>
</dbReference>
<comment type="subcellular location">
    <subcellularLocation>
        <location evidence="2 6">Secreted</location>
        <location evidence="2 6">Cell wall</location>
    </subcellularLocation>
</comment>
<comment type="function">
    <text evidence="1 6">Hydrolyzes acetyl esters in homogalacturonan regions of pectin. In type I primary cell wall, galacturonic acid residues of pectin can be acetylated at the O-2 and O-3 positions. Decreasing the degree of acetylation of pectin gels in vitro alters their physical properties.</text>
</comment>
<keyword evidence="4 6" id="KW-0134">Cell wall</keyword>
<feature type="signal peptide" evidence="6">
    <location>
        <begin position="1"/>
        <end position="26"/>
    </location>
</feature>
<reference evidence="7 8" key="1">
    <citation type="journal article" date="2021" name="Comput. Struct. Biotechnol. J.">
        <title>De novo genome assembly of the potent medicinal plant Rehmannia glutinosa using nanopore technology.</title>
        <authorList>
            <person name="Ma L."/>
            <person name="Dong C."/>
            <person name="Song C."/>
            <person name="Wang X."/>
            <person name="Zheng X."/>
            <person name="Niu Y."/>
            <person name="Chen S."/>
            <person name="Feng W."/>
        </authorList>
    </citation>
    <scope>NUCLEOTIDE SEQUENCE [LARGE SCALE GENOMIC DNA]</scope>
    <source>
        <strain evidence="7">DH-2019</strain>
    </source>
</reference>